<proteinExistence type="predicted"/>
<gene>
    <name evidence="2" type="ORF">B0I35DRAFT_422827</name>
</gene>
<keyword evidence="1" id="KW-0812">Transmembrane</keyword>
<keyword evidence="3" id="KW-1185">Reference proteome</keyword>
<organism evidence="2 3">
    <name type="scientific">Stachybotrys elegans</name>
    <dbReference type="NCBI Taxonomy" id="80388"/>
    <lineage>
        <taxon>Eukaryota</taxon>
        <taxon>Fungi</taxon>
        <taxon>Dikarya</taxon>
        <taxon>Ascomycota</taxon>
        <taxon>Pezizomycotina</taxon>
        <taxon>Sordariomycetes</taxon>
        <taxon>Hypocreomycetidae</taxon>
        <taxon>Hypocreales</taxon>
        <taxon>Stachybotryaceae</taxon>
        <taxon>Stachybotrys</taxon>
    </lineage>
</organism>
<feature type="transmembrane region" description="Helical" evidence="1">
    <location>
        <begin position="79"/>
        <end position="99"/>
    </location>
</feature>
<evidence type="ECO:0000313" key="3">
    <source>
        <dbReference type="Proteomes" id="UP000813444"/>
    </source>
</evidence>
<keyword evidence="1" id="KW-1133">Transmembrane helix</keyword>
<dbReference type="AlphaFoldDB" id="A0A8K0WVA2"/>
<evidence type="ECO:0000256" key="1">
    <source>
        <dbReference type="SAM" id="Phobius"/>
    </source>
</evidence>
<protein>
    <submittedName>
        <fullName evidence="2">Uncharacterized protein</fullName>
    </submittedName>
</protein>
<sequence>MTRTHTHTHTRATSLQLTSVWYLPTYLSIKLVVCALVVTAWETLPLPYVPASAGGSRGTLFLPLLLGDFESLPPTRKQTTLVPVNVLFFSLSLFFGWYLHSSSKAREVCKHRQPHFFRLRGAGRDKTAYIIILDASLCARFPPTPTCGNTAFAPVIFRHTHPASMFFFSLFPPPPSL</sequence>
<reference evidence="2" key="1">
    <citation type="journal article" date="2021" name="Nat. Commun.">
        <title>Genetic determinants of endophytism in the Arabidopsis root mycobiome.</title>
        <authorList>
            <person name="Mesny F."/>
            <person name="Miyauchi S."/>
            <person name="Thiergart T."/>
            <person name="Pickel B."/>
            <person name="Atanasova L."/>
            <person name="Karlsson M."/>
            <person name="Huettel B."/>
            <person name="Barry K.W."/>
            <person name="Haridas S."/>
            <person name="Chen C."/>
            <person name="Bauer D."/>
            <person name="Andreopoulos W."/>
            <person name="Pangilinan J."/>
            <person name="LaButti K."/>
            <person name="Riley R."/>
            <person name="Lipzen A."/>
            <person name="Clum A."/>
            <person name="Drula E."/>
            <person name="Henrissat B."/>
            <person name="Kohler A."/>
            <person name="Grigoriev I.V."/>
            <person name="Martin F.M."/>
            <person name="Hacquard S."/>
        </authorList>
    </citation>
    <scope>NUCLEOTIDE SEQUENCE</scope>
    <source>
        <strain evidence="2">MPI-CAGE-CH-0235</strain>
    </source>
</reference>
<comment type="caution">
    <text evidence="2">The sequence shown here is derived from an EMBL/GenBank/DDBJ whole genome shotgun (WGS) entry which is preliminary data.</text>
</comment>
<dbReference type="EMBL" id="JAGPNK010000002">
    <property type="protein sequence ID" value="KAH7326475.1"/>
    <property type="molecule type" value="Genomic_DNA"/>
</dbReference>
<feature type="transmembrane region" description="Helical" evidence="1">
    <location>
        <begin position="20"/>
        <end position="41"/>
    </location>
</feature>
<dbReference type="Proteomes" id="UP000813444">
    <property type="component" value="Unassembled WGS sequence"/>
</dbReference>
<evidence type="ECO:0000313" key="2">
    <source>
        <dbReference type="EMBL" id="KAH7326475.1"/>
    </source>
</evidence>
<name>A0A8K0WVA2_9HYPO</name>
<accession>A0A8K0WVA2</accession>
<keyword evidence="1" id="KW-0472">Membrane</keyword>